<feature type="domain" description="Glutamine amidotransferase" evidence="14">
    <location>
        <begin position="6"/>
        <end position="199"/>
    </location>
</feature>
<dbReference type="EC" id="3.5.1.2" evidence="12"/>
<evidence type="ECO:0000256" key="10">
    <source>
        <dbReference type="ARBA" id="ARBA00047838"/>
    </source>
</evidence>
<dbReference type="GO" id="GO:0016829">
    <property type="term" value="F:lyase activity"/>
    <property type="evidence" value="ECO:0007669"/>
    <property type="project" value="UniProtKB-KW"/>
</dbReference>
<dbReference type="PANTHER" id="PTHR42701:SF1">
    <property type="entry name" value="IMIDAZOLE GLYCEROL PHOSPHATE SYNTHASE SUBUNIT HISH"/>
    <property type="match status" value="1"/>
</dbReference>
<evidence type="ECO:0000256" key="5">
    <source>
        <dbReference type="ARBA" id="ARBA00022605"/>
    </source>
</evidence>
<dbReference type="GO" id="GO:0000107">
    <property type="term" value="F:imidazoleglycerol-phosphate synthase activity"/>
    <property type="evidence" value="ECO:0007669"/>
    <property type="project" value="UniProtKB-UniRule"/>
</dbReference>
<dbReference type="STRING" id="644295.Metev_0054"/>
<evidence type="ECO:0000313" key="15">
    <source>
        <dbReference type="EMBL" id="ADI72986.1"/>
    </source>
</evidence>
<dbReference type="UniPathway" id="UPA00031">
    <property type="reaction ID" value="UER00010"/>
</dbReference>
<keyword evidence="5 12" id="KW-0028">Amino-acid biosynthesis</keyword>
<dbReference type="KEGG" id="mev:Metev_0054"/>
<dbReference type="Gene3D" id="3.40.50.880">
    <property type="match status" value="1"/>
</dbReference>
<comment type="subunit">
    <text evidence="3 12">Heterodimer of HisH and HisF.</text>
</comment>
<dbReference type="RefSeq" id="WP_013193554.1">
    <property type="nucleotide sequence ID" value="NC_014253.1"/>
</dbReference>
<keyword evidence="6 12" id="KW-0378">Hydrolase</keyword>
<dbReference type="HOGENOM" id="CLU_071837_2_2_2"/>
<dbReference type="FunFam" id="3.40.50.880:FF:000009">
    <property type="entry name" value="Imidazole glycerol phosphate synthase subunit HisH"/>
    <property type="match status" value="1"/>
</dbReference>
<comment type="function">
    <text evidence="12">IGPS catalyzes the conversion of PRFAR and glutamine to IGP, AICAR and glutamate. The HisH subunit catalyzes the hydrolysis of glutamine to glutamate and ammonia as part of the synthesis of IGP and AICAR. The resulting ammonia molecule is channeled to the active site of HisF.</text>
</comment>
<dbReference type="CDD" id="cd01748">
    <property type="entry name" value="GATase1_IGP_Synthase"/>
    <property type="match status" value="1"/>
</dbReference>
<dbReference type="InterPro" id="IPR017926">
    <property type="entry name" value="GATASE"/>
</dbReference>
<reference evidence="15 16" key="1">
    <citation type="submission" date="2010-06" db="EMBL/GenBank/DDBJ databases">
        <title>Complete sequence chromosome of Methanohalobium evestigatum Z-7303.</title>
        <authorList>
            <consortium name="US DOE Joint Genome Institute"/>
            <person name="Lucas S."/>
            <person name="Copeland A."/>
            <person name="Lapidus A."/>
            <person name="Cheng J.-F."/>
            <person name="Bruce D."/>
            <person name="Goodwin L."/>
            <person name="Pitluck S."/>
            <person name="Saunders E."/>
            <person name="Detter J.C."/>
            <person name="Han C."/>
            <person name="Tapia R."/>
            <person name="Land M."/>
            <person name="Hauser L."/>
            <person name="Kyrpides N."/>
            <person name="Mikhailova N."/>
            <person name="Sieprawska-Lupa M."/>
            <person name="Whitman W.B."/>
            <person name="Anderson I."/>
            <person name="Woyke T."/>
        </authorList>
    </citation>
    <scope>NUCLEOTIDE SEQUENCE [LARGE SCALE GENOMIC DNA]</scope>
    <source>
        <strain evidence="16">ATCC BAA-1072 / DSM 3721 / NBRC 107634 / OCM 161 / Z-7303</strain>
    </source>
</reference>
<comment type="subcellular location">
    <subcellularLocation>
        <location evidence="1 12">Cytoplasm</location>
    </subcellularLocation>
</comment>
<comment type="catalytic activity">
    <reaction evidence="11 12">
        <text>L-glutamine + H2O = L-glutamate + NH4(+)</text>
        <dbReference type="Rhea" id="RHEA:15889"/>
        <dbReference type="ChEBI" id="CHEBI:15377"/>
        <dbReference type="ChEBI" id="CHEBI:28938"/>
        <dbReference type="ChEBI" id="CHEBI:29985"/>
        <dbReference type="ChEBI" id="CHEBI:58359"/>
        <dbReference type="EC" id="3.5.1.2"/>
    </reaction>
</comment>
<dbReference type="InterPro" id="IPR010139">
    <property type="entry name" value="Imidazole-glycPsynth_HisH"/>
</dbReference>
<keyword evidence="16" id="KW-1185">Reference proteome</keyword>
<keyword evidence="7 12" id="KW-0315">Glutamine amidotransferase</keyword>
<accession>D7E5W4</accession>
<evidence type="ECO:0000256" key="11">
    <source>
        <dbReference type="ARBA" id="ARBA00049534"/>
    </source>
</evidence>
<dbReference type="GeneID" id="9345665"/>
<feature type="active site" evidence="12 13">
    <location>
        <position position="185"/>
    </location>
</feature>
<dbReference type="GO" id="GO:0000105">
    <property type="term" value="P:L-histidine biosynthetic process"/>
    <property type="evidence" value="ECO:0007669"/>
    <property type="project" value="UniProtKB-UniRule"/>
</dbReference>
<evidence type="ECO:0000256" key="6">
    <source>
        <dbReference type="ARBA" id="ARBA00022801"/>
    </source>
</evidence>
<dbReference type="HAMAP" id="MF_00278">
    <property type="entry name" value="HisH"/>
    <property type="match status" value="1"/>
</dbReference>
<evidence type="ECO:0000256" key="3">
    <source>
        <dbReference type="ARBA" id="ARBA00011152"/>
    </source>
</evidence>
<dbReference type="SUPFAM" id="SSF52317">
    <property type="entry name" value="Class I glutamine amidotransferase-like"/>
    <property type="match status" value="1"/>
</dbReference>
<dbReference type="PIRSF" id="PIRSF000495">
    <property type="entry name" value="Amidotransf_hisH"/>
    <property type="match status" value="1"/>
</dbReference>
<keyword evidence="15" id="KW-0808">Transferase</keyword>
<keyword evidence="4 12" id="KW-0963">Cytoplasm</keyword>
<evidence type="ECO:0000256" key="13">
    <source>
        <dbReference type="PIRSR" id="PIRSR000495-1"/>
    </source>
</evidence>
<evidence type="ECO:0000256" key="1">
    <source>
        <dbReference type="ARBA" id="ARBA00004496"/>
    </source>
</evidence>
<dbReference type="Pfam" id="PF00117">
    <property type="entry name" value="GATase"/>
    <property type="match status" value="1"/>
</dbReference>
<organism evidence="15 16">
    <name type="scientific">Methanohalobium evestigatum (strain ATCC BAA-1072 / DSM 3721 / NBRC 107634 / OCM 161 / Z-7303)</name>
    <dbReference type="NCBI Taxonomy" id="644295"/>
    <lineage>
        <taxon>Archaea</taxon>
        <taxon>Methanobacteriati</taxon>
        <taxon>Methanobacteriota</taxon>
        <taxon>Stenosarchaea group</taxon>
        <taxon>Methanomicrobia</taxon>
        <taxon>Methanosarcinales</taxon>
        <taxon>Methanosarcinaceae</taxon>
        <taxon>Methanohalobium</taxon>
    </lineage>
</organism>
<dbReference type="AlphaFoldDB" id="D7E5W4"/>
<dbReference type="OrthoDB" id="33401at2157"/>
<dbReference type="PANTHER" id="PTHR42701">
    <property type="entry name" value="IMIDAZOLE GLYCEROL PHOSPHATE SYNTHASE SUBUNIT HISH"/>
    <property type="match status" value="1"/>
</dbReference>
<name>D7E5W4_METEZ</name>
<keyword evidence="8 12" id="KW-0368">Histidine biosynthesis</keyword>
<dbReference type="EC" id="4.3.2.10" evidence="12"/>
<dbReference type="GO" id="GO:0005737">
    <property type="term" value="C:cytoplasm"/>
    <property type="evidence" value="ECO:0007669"/>
    <property type="project" value="UniProtKB-SubCell"/>
</dbReference>
<evidence type="ECO:0000256" key="8">
    <source>
        <dbReference type="ARBA" id="ARBA00023102"/>
    </source>
</evidence>
<evidence type="ECO:0000256" key="12">
    <source>
        <dbReference type="HAMAP-Rule" id="MF_00278"/>
    </source>
</evidence>
<dbReference type="EMBL" id="CP002069">
    <property type="protein sequence ID" value="ADI72986.1"/>
    <property type="molecule type" value="Genomic_DNA"/>
</dbReference>
<comment type="catalytic activity">
    <reaction evidence="10 12">
        <text>5-[(5-phospho-1-deoxy-D-ribulos-1-ylimino)methylamino]-1-(5-phospho-beta-D-ribosyl)imidazole-4-carboxamide + L-glutamine = D-erythro-1-(imidazol-4-yl)glycerol 3-phosphate + 5-amino-1-(5-phospho-beta-D-ribosyl)imidazole-4-carboxamide + L-glutamate + H(+)</text>
        <dbReference type="Rhea" id="RHEA:24793"/>
        <dbReference type="ChEBI" id="CHEBI:15378"/>
        <dbReference type="ChEBI" id="CHEBI:29985"/>
        <dbReference type="ChEBI" id="CHEBI:58278"/>
        <dbReference type="ChEBI" id="CHEBI:58359"/>
        <dbReference type="ChEBI" id="CHEBI:58475"/>
        <dbReference type="ChEBI" id="CHEBI:58525"/>
        <dbReference type="EC" id="4.3.2.10"/>
    </reaction>
</comment>
<evidence type="ECO:0000256" key="4">
    <source>
        <dbReference type="ARBA" id="ARBA00022490"/>
    </source>
</evidence>
<evidence type="ECO:0000256" key="9">
    <source>
        <dbReference type="ARBA" id="ARBA00023239"/>
    </source>
</evidence>
<proteinExistence type="inferred from homology"/>
<dbReference type="GO" id="GO:0004359">
    <property type="term" value="F:glutaminase activity"/>
    <property type="evidence" value="ECO:0007669"/>
    <property type="project" value="UniProtKB-EC"/>
</dbReference>
<feature type="active site" description="Nucleophile" evidence="12 13">
    <location>
        <position position="79"/>
    </location>
</feature>
<protein>
    <recommendedName>
        <fullName evidence="12">Imidazole glycerol phosphate synthase subunit HisH</fullName>
        <ecNumber evidence="12">4.3.2.10</ecNumber>
    </recommendedName>
    <alternativeName>
        <fullName evidence="12">IGP synthase glutaminase subunit</fullName>
        <ecNumber evidence="12">3.5.1.2</ecNumber>
    </alternativeName>
    <alternativeName>
        <fullName evidence="12">IGP synthase subunit HisH</fullName>
    </alternativeName>
    <alternativeName>
        <fullName evidence="12">ImGP synthase subunit HisH</fullName>
        <shortName evidence="12">IGPS subunit HisH</shortName>
    </alternativeName>
</protein>
<comment type="pathway">
    <text evidence="2 12">Amino-acid biosynthesis; L-histidine biosynthesis; L-histidine from 5-phospho-alpha-D-ribose 1-diphosphate: step 5/9.</text>
</comment>
<evidence type="ECO:0000256" key="7">
    <source>
        <dbReference type="ARBA" id="ARBA00022962"/>
    </source>
</evidence>
<keyword evidence="9 12" id="KW-0456">Lyase</keyword>
<evidence type="ECO:0000313" key="16">
    <source>
        <dbReference type="Proteomes" id="UP000000391"/>
    </source>
</evidence>
<dbReference type="NCBIfam" id="TIGR01855">
    <property type="entry name" value="IMP_synth_hisH"/>
    <property type="match status" value="1"/>
</dbReference>
<feature type="active site" evidence="12 13">
    <location>
        <position position="183"/>
    </location>
</feature>
<evidence type="ECO:0000259" key="14">
    <source>
        <dbReference type="Pfam" id="PF00117"/>
    </source>
</evidence>
<dbReference type="Proteomes" id="UP000000391">
    <property type="component" value="Chromosome"/>
</dbReference>
<gene>
    <name evidence="12" type="primary">hisH</name>
    <name evidence="15" type="ordered locus">Metev_0054</name>
</gene>
<evidence type="ECO:0000256" key="2">
    <source>
        <dbReference type="ARBA" id="ARBA00005091"/>
    </source>
</evidence>
<dbReference type="InterPro" id="IPR029062">
    <property type="entry name" value="Class_I_gatase-like"/>
</dbReference>
<dbReference type="PROSITE" id="PS51273">
    <property type="entry name" value="GATASE_TYPE_1"/>
    <property type="match status" value="1"/>
</dbReference>
<sequence>MKKITIIDYGLGNLRSIRKALEKVGAKPVISSNPEEILDADGVILPGVGAFIDAMKNLQPLTDVIYEYVDTGKPLLGICLGQQILMSKSDEGGLTEGIDLVPGHVRRIPSSELKVPHMGWNSITINKSHPLLKGISDGDYVYFVHSFYVDTDEFHTLSSCDYGLSFAAVVVNEKGNVVGTQFHPEKSGKTGLKIVENFVNMC</sequence>